<organism evidence="2 3">
    <name type="scientific">Paramormyrops kingsleyae</name>
    <dbReference type="NCBI Taxonomy" id="1676925"/>
    <lineage>
        <taxon>Eukaryota</taxon>
        <taxon>Metazoa</taxon>
        <taxon>Chordata</taxon>
        <taxon>Craniata</taxon>
        <taxon>Vertebrata</taxon>
        <taxon>Euteleostomi</taxon>
        <taxon>Actinopterygii</taxon>
        <taxon>Neopterygii</taxon>
        <taxon>Teleostei</taxon>
        <taxon>Osteoglossocephala</taxon>
        <taxon>Osteoglossomorpha</taxon>
        <taxon>Osteoglossiformes</taxon>
        <taxon>Mormyridae</taxon>
        <taxon>Paramormyrops</taxon>
    </lineage>
</organism>
<name>A0A3B3SF08_9TELE</name>
<feature type="compositionally biased region" description="Polar residues" evidence="1">
    <location>
        <begin position="1"/>
        <end position="13"/>
    </location>
</feature>
<dbReference type="GeneTree" id="ENSGT00940000178714"/>
<evidence type="ECO:0000313" key="2">
    <source>
        <dbReference type="Ensembl" id="ENSPKIP00000029013.1"/>
    </source>
</evidence>
<proteinExistence type="predicted"/>
<dbReference type="STRING" id="1676925.ENSPKIP00000029013"/>
<reference evidence="2" key="2">
    <citation type="submission" date="2025-09" db="UniProtKB">
        <authorList>
            <consortium name="Ensembl"/>
        </authorList>
    </citation>
    <scope>IDENTIFICATION</scope>
</reference>
<sequence>MQQARPTLSSNNPALRPSQPPGPAVYTGNQPIMMTMTPMPFASPQAPQYYISQVREGRGPPACWGSWIHGEHLF</sequence>
<keyword evidence="3" id="KW-1185">Reference proteome</keyword>
<accession>A0A3B3SF08</accession>
<reference evidence="2" key="1">
    <citation type="submission" date="2025-08" db="UniProtKB">
        <authorList>
            <consortium name="Ensembl"/>
        </authorList>
    </citation>
    <scope>IDENTIFICATION</scope>
</reference>
<feature type="region of interest" description="Disordered" evidence="1">
    <location>
        <begin position="1"/>
        <end position="30"/>
    </location>
</feature>
<dbReference type="Ensembl" id="ENSPKIT00000009804.1">
    <property type="protein sequence ID" value="ENSPKIP00000029013.1"/>
    <property type="gene ID" value="ENSPKIG00000010429.1"/>
</dbReference>
<dbReference type="Proteomes" id="UP000261540">
    <property type="component" value="Unplaced"/>
</dbReference>
<evidence type="ECO:0000256" key="1">
    <source>
        <dbReference type="SAM" id="MobiDB-lite"/>
    </source>
</evidence>
<protein>
    <submittedName>
        <fullName evidence="2">Uncharacterized protein</fullName>
    </submittedName>
</protein>
<evidence type="ECO:0000313" key="3">
    <source>
        <dbReference type="Proteomes" id="UP000261540"/>
    </source>
</evidence>
<dbReference type="AlphaFoldDB" id="A0A3B3SF08"/>